<dbReference type="Pfam" id="PF00466">
    <property type="entry name" value="Ribosomal_L10"/>
    <property type="match status" value="1"/>
</dbReference>
<dbReference type="Gene3D" id="3.30.70.1730">
    <property type="match status" value="1"/>
</dbReference>
<protein>
    <recommendedName>
        <fullName evidence="7">50S ribosomal protein L10</fullName>
    </recommendedName>
</protein>
<organism evidence="5 6">
    <name type="scientific">Symbiochloris irregularis</name>
    <dbReference type="NCBI Taxonomy" id="706552"/>
    <lineage>
        <taxon>Eukaryota</taxon>
        <taxon>Viridiplantae</taxon>
        <taxon>Chlorophyta</taxon>
        <taxon>core chlorophytes</taxon>
        <taxon>Trebouxiophyceae</taxon>
        <taxon>Trebouxiales</taxon>
        <taxon>Trebouxiaceae</taxon>
        <taxon>Symbiochloris</taxon>
    </lineage>
</organism>
<dbReference type="GO" id="GO:1990904">
    <property type="term" value="C:ribonucleoprotein complex"/>
    <property type="evidence" value="ECO:0007669"/>
    <property type="project" value="UniProtKB-KW"/>
</dbReference>
<dbReference type="GO" id="GO:0005840">
    <property type="term" value="C:ribosome"/>
    <property type="evidence" value="ECO:0007669"/>
    <property type="project" value="UniProtKB-KW"/>
</dbReference>
<dbReference type="InterPro" id="IPR001790">
    <property type="entry name" value="Ribosomal_uL10"/>
</dbReference>
<dbReference type="SUPFAM" id="SSF160369">
    <property type="entry name" value="Ribosomal protein L10-like"/>
    <property type="match status" value="1"/>
</dbReference>
<evidence type="ECO:0000256" key="1">
    <source>
        <dbReference type="ARBA" id="ARBA00008889"/>
    </source>
</evidence>
<evidence type="ECO:0000313" key="6">
    <source>
        <dbReference type="Proteomes" id="UP001465755"/>
    </source>
</evidence>
<dbReference type="InterPro" id="IPR047865">
    <property type="entry name" value="Ribosomal_uL10_bac_type"/>
</dbReference>
<keyword evidence="6" id="KW-1185">Reference proteome</keyword>
<gene>
    <name evidence="5" type="ORF">WJX73_010072</name>
</gene>
<name>A0AAW1PRY3_9CHLO</name>
<reference evidence="5 6" key="1">
    <citation type="journal article" date="2024" name="Nat. Commun.">
        <title>Phylogenomics reveals the evolutionary origins of lichenization in chlorophyte algae.</title>
        <authorList>
            <person name="Puginier C."/>
            <person name="Libourel C."/>
            <person name="Otte J."/>
            <person name="Skaloud P."/>
            <person name="Haon M."/>
            <person name="Grisel S."/>
            <person name="Petersen M."/>
            <person name="Berrin J.G."/>
            <person name="Delaux P.M."/>
            <person name="Dal Grande F."/>
            <person name="Keller J."/>
        </authorList>
    </citation>
    <scope>NUCLEOTIDE SEQUENCE [LARGE SCALE GENOMIC DNA]</scope>
    <source>
        <strain evidence="5 6">SAG 2036</strain>
    </source>
</reference>
<evidence type="ECO:0008006" key="7">
    <source>
        <dbReference type="Google" id="ProtNLM"/>
    </source>
</evidence>
<dbReference type="AlphaFoldDB" id="A0AAW1PRY3"/>
<sequence>MLSGRRSSVACSAHMQSLPASPQASSTFYGRRAGLISRPCSSRLAPSHRHLSLQVTDAITRKRKEETIKALTTQLEKSIVMFGVRYKNVPARTMTDFRRALPEDAKMIVAKNSLLLRAAEAVEGWSDIKPACKLENAWVFSGEDGVAATVKAYIEFEKQLLDKIPKKDRATAKPTDISGGILQGVYVDLEAVRKLKDMPTRSELMQKLGRLIRKVPTKLAIGIKLVPTKLAIGVKKLSEGEDQDAKVGDVFPKAEAAGGDSASGDAAPAAEGA</sequence>
<evidence type="ECO:0000313" key="5">
    <source>
        <dbReference type="EMBL" id="KAK9812575.1"/>
    </source>
</evidence>
<evidence type="ECO:0000256" key="2">
    <source>
        <dbReference type="ARBA" id="ARBA00022980"/>
    </source>
</evidence>
<accession>A0AAW1PRY3</accession>
<dbReference type="InterPro" id="IPR043141">
    <property type="entry name" value="Ribosomal_uL10-like_sf"/>
</dbReference>
<dbReference type="EMBL" id="JALJOQ010000006">
    <property type="protein sequence ID" value="KAK9812575.1"/>
    <property type="molecule type" value="Genomic_DNA"/>
</dbReference>
<dbReference type="Proteomes" id="UP001465755">
    <property type="component" value="Unassembled WGS sequence"/>
</dbReference>
<keyword evidence="3" id="KW-0687">Ribonucleoprotein</keyword>
<evidence type="ECO:0000256" key="3">
    <source>
        <dbReference type="ARBA" id="ARBA00023274"/>
    </source>
</evidence>
<feature type="region of interest" description="Disordered" evidence="4">
    <location>
        <begin position="240"/>
        <end position="273"/>
    </location>
</feature>
<comment type="caution">
    <text evidence="5">The sequence shown here is derived from an EMBL/GenBank/DDBJ whole genome shotgun (WGS) entry which is preliminary data.</text>
</comment>
<feature type="region of interest" description="Disordered" evidence="4">
    <location>
        <begin position="1"/>
        <end position="24"/>
    </location>
</feature>
<dbReference type="PANTHER" id="PTHR11560">
    <property type="entry name" value="39S RIBOSOMAL PROTEIN L10, MITOCHONDRIAL"/>
    <property type="match status" value="1"/>
</dbReference>
<evidence type="ECO:0000256" key="4">
    <source>
        <dbReference type="SAM" id="MobiDB-lite"/>
    </source>
</evidence>
<feature type="compositionally biased region" description="Low complexity" evidence="4">
    <location>
        <begin position="254"/>
        <end position="273"/>
    </location>
</feature>
<keyword evidence="2" id="KW-0689">Ribosomal protein</keyword>
<comment type="similarity">
    <text evidence="1">Belongs to the universal ribosomal protein uL10 family.</text>
</comment>
<dbReference type="CDD" id="cd05797">
    <property type="entry name" value="Ribosomal_L10"/>
    <property type="match status" value="1"/>
</dbReference>
<proteinExistence type="inferred from homology"/>